<sequence>MQYSHLTKLASLLAAHVGRSDMTVAKWCGVHARLFLRLKAGAGCRVDTYNAAIIAFSERWPADLAWPADIPRPSKSKDAA</sequence>
<protein>
    <submittedName>
        <fullName evidence="1">Uncharacterized protein</fullName>
    </submittedName>
</protein>
<evidence type="ECO:0000313" key="2">
    <source>
        <dbReference type="Proteomes" id="UP000658305"/>
    </source>
</evidence>
<comment type="caution">
    <text evidence="1">The sequence shown here is derived from an EMBL/GenBank/DDBJ whole genome shotgun (WGS) entry which is preliminary data.</text>
</comment>
<name>A0ABQ3FTN2_9RHOB</name>
<accession>A0ABQ3FTN2</accession>
<dbReference type="EMBL" id="BMYI01000044">
    <property type="protein sequence ID" value="GHC41674.1"/>
    <property type="molecule type" value="Genomic_DNA"/>
</dbReference>
<organism evidence="1 2">
    <name type="scientific">Gemmobacter nanjingensis</name>
    <dbReference type="NCBI Taxonomy" id="488454"/>
    <lineage>
        <taxon>Bacteria</taxon>
        <taxon>Pseudomonadati</taxon>
        <taxon>Pseudomonadota</taxon>
        <taxon>Alphaproteobacteria</taxon>
        <taxon>Rhodobacterales</taxon>
        <taxon>Paracoccaceae</taxon>
        <taxon>Gemmobacter</taxon>
    </lineage>
</organism>
<proteinExistence type="predicted"/>
<gene>
    <name evidence="1" type="ORF">GCM10007291_49500</name>
</gene>
<evidence type="ECO:0000313" key="1">
    <source>
        <dbReference type="EMBL" id="GHC41674.1"/>
    </source>
</evidence>
<keyword evidence="2" id="KW-1185">Reference proteome</keyword>
<dbReference type="Proteomes" id="UP000658305">
    <property type="component" value="Unassembled WGS sequence"/>
</dbReference>
<reference evidence="2" key="1">
    <citation type="journal article" date="2019" name="Int. J. Syst. Evol. Microbiol.">
        <title>The Global Catalogue of Microorganisms (GCM) 10K type strain sequencing project: providing services to taxonomists for standard genome sequencing and annotation.</title>
        <authorList>
            <consortium name="The Broad Institute Genomics Platform"/>
            <consortium name="The Broad Institute Genome Sequencing Center for Infectious Disease"/>
            <person name="Wu L."/>
            <person name="Ma J."/>
        </authorList>
    </citation>
    <scope>NUCLEOTIDE SEQUENCE [LARGE SCALE GENOMIC DNA]</scope>
    <source>
        <strain evidence="2">KCTC 23298</strain>
    </source>
</reference>